<dbReference type="HOGENOM" id="CLU_093553_0_0_7"/>
<keyword evidence="2" id="KW-1185">Reference proteome</keyword>
<accession>W4LB01</accession>
<dbReference type="Proteomes" id="UP000019141">
    <property type="component" value="Unassembled WGS sequence"/>
</dbReference>
<evidence type="ECO:0000313" key="1">
    <source>
        <dbReference type="EMBL" id="ETW95172.1"/>
    </source>
</evidence>
<dbReference type="NCBIfam" id="NF005679">
    <property type="entry name" value="PRK07475.1"/>
    <property type="match status" value="1"/>
</dbReference>
<evidence type="ECO:0000313" key="2">
    <source>
        <dbReference type="Proteomes" id="UP000019141"/>
    </source>
</evidence>
<proteinExistence type="predicted"/>
<reference evidence="1 2" key="1">
    <citation type="journal article" date="2014" name="Nature">
        <title>An environmental bacterial taxon with a large and distinct metabolic repertoire.</title>
        <authorList>
            <person name="Wilson M.C."/>
            <person name="Mori T."/>
            <person name="Ruckert C."/>
            <person name="Uria A.R."/>
            <person name="Helf M.J."/>
            <person name="Takada K."/>
            <person name="Gernert C."/>
            <person name="Steffens U.A."/>
            <person name="Heycke N."/>
            <person name="Schmitt S."/>
            <person name="Rinke C."/>
            <person name="Helfrich E.J."/>
            <person name="Brachmann A.O."/>
            <person name="Gurgui C."/>
            <person name="Wakimoto T."/>
            <person name="Kracht M."/>
            <person name="Crusemann M."/>
            <person name="Hentschel U."/>
            <person name="Abe I."/>
            <person name="Matsunaga S."/>
            <person name="Kalinowski J."/>
            <person name="Takeyama H."/>
            <person name="Piel J."/>
        </authorList>
    </citation>
    <scope>NUCLEOTIDE SEQUENCE [LARGE SCALE GENOMIC DNA]</scope>
    <source>
        <strain evidence="2">TSY1</strain>
    </source>
</reference>
<evidence type="ECO:0008006" key="3">
    <source>
        <dbReference type="Google" id="ProtNLM"/>
    </source>
</evidence>
<comment type="caution">
    <text evidence="1">The sequence shown here is derived from an EMBL/GenBank/DDBJ whole genome shotgun (WGS) entry which is preliminary data.</text>
</comment>
<sequence length="233" mass="25198">MSEVGPLGILMLDTRFPRGLGDIGHAESYDFPVVFKTVSGATVDRVVKTSDPALLTPFIEAAKELQAQGVCAITTSCGFLAPFQAEMTEALRIPVFLSALMQIPLVHMMTRQRVGVITANRDNLTAPYFRAAGVPADLPLAIAGLETKPAFHAWILEDGEHCDTQAIQQEVLEAAQTLADAHPDIGAFVCECHNLAPYAPAVAKAMARPVFDVISFAHWVYSSMAKREFVTVD</sequence>
<dbReference type="AlphaFoldDB" id="W4LB01"/>
<name>W4LB01_ENTF1</name>
<gene>
    <name evidence="1" type="ORF">ETSY1_31745</name>
</gene>
<organism evidence="1 2">
    <name type="scientific">Entotheonella factor</name>
    <dbReference type="NCBI Taxonomy" id="1429438"/>
    <lineage>
        <taxon>Bacteria</taxon>
        <taxon>Pseudomonadati</taxon>
        <taxon>Nitrospinota/Tectimicrobiota group</taxon>
        <taxon>Candidatus Tectimicrobiota</taxon>
        <taxon>Candidatus Entotheonellia</taxon>
        <taxon>Candidatus Entotheonellales</taxon>
        <taxon>Candidatus Entotheonellaceae</taxon>
        <taxon>Candidatus Entotheonella</taxon>
    </lineage>
</organism>
<protein>
    <recommendedName>
        <fullName evidence="3">Aspartate/glutamate racemase family protein</fullName>
    </recommendedName>
</protein>
<dbReference type="PATRIC" id="fig|1429438.4.peg.6024"/>
<dbReference type="EMBL" id="AZHW01000950">
    <property type="protein sequence ID" value="ETW95172.1"/>
    <property type="molecule type" value="Genomic_DNA"/>
</dbReference>